<gene>
    <name evidence="4" type="ORF">SAMN05421823_101502</name>
</gene>
<dbReference type="Pfam" id="PF13505">
    <property type="entry name" value="OMP_b-brl"/>
    <property type="match status" value="1"/>
</dbReference>
<feature type="domain" description="Outer membrane protein beta-barrel" evidence="3">
    <location>
        <begin position="8"/>
        <end position="149"/>
    </location>
</feature>
<dbReference type="Proteomes" id="UP000198510">
    <property type="component" value="Unassembled WGS sequence"/>
</dbReference>
<accession>A0A1G8XXA8</accession>
<proteinExistence type="predicted"/>
<dbReference type="AlphaFoldDB" id="A0A1G8XXA8"/>
<dbReference type="InterPro" id="IPR027385">
    <property type="entry name" value="Beta-barrel_OMP"/>
</dbReference>
<protein>
    <submittedName>
        <fullName evidence="4">Outer membrane protein beta-barrel domain-containing protein</fullName>
    </submittedName>
</protein>
<evidence type="ECO:0000259" key="3">
    <source>
        <dbReference type="Pfam" id="PF13505"/>
    </source>
</evidence>
<evidence type="ECO:0000313" key="5">
    <source>
        <dbReference type="Proteomes" id="UP000198510"/>
    </source>
</evidence>
<dbReference type="OrthoDB" id="945117at2"/>
<dbReference type="EMBL" id="FNFO01000001">
    <property type="protein sequence ID" value="SDJ95131.1"/>
    <property type="molecule type" value="Genomic_DNA"/>
</dbReference>
<evidence type="ECO:0000313" key="4">
    <source>
        <dbReference type="EMBL" id="SDJ95131.1"/>
    </source>
</evidence>
<dbReference type="Gene3D" id="2.40.160.20">
    <property type="match status" value="1"/>
</dbReference>
<keyword evidence="5" id="KW-1185">Reference proteome</keyword>
<evidence type="ECO:0000256" key="2">
    <source>
        <dbReference type="SAM" id="SignalP"/>
    </source>
</evidence>
<dbReference type="SUPFAM" id="SSF56925">
    <property type="entry name" value="OMPA-like"/>
    <property type="match status" value="1"/>
</dbReference>
<dbReference type="RefSeq" id="WP_143017070.1">
    <property type="nucleotide sequence ID" value="NZ_FNFO01000001.1"/>
</dbReference>
<name>A0A1G8XXA8_9BACT</name>
<sequence length="173" mass="18805">MNLKSYVLLALVAFASLPALAQTEQGSVLLGGNASLQFNDPFSITVAPNIGVFVRDNFAIGSALSVSYQESSTSRYTSLGVIPFARLYFGHLPVRPFVMGNVGYSHERSRSKTGPGRQTSTYNRGIANIGAGLAYFLSDQVALETTLLYGSYAIREGSRNARLRLNMGFQIYF</sequence>
<evidence type="ECO:0000256" key="1">
    <source>
        <dbReference type="ARBA" id="ARBA00022729"/>
    </source>
</evidence>
<feature type="signal peptide" evidence="2">
    <location>
        <begin position="1"/>
        <end position="21"/>
    </location>
</feature>
<feature type="chain" id="PRO_5011747284" evidence="2">
    <location>
        <begin position="22"/>
        <end position="173"/>
    </location>
</feature>
<reference evidence="4 5" key="1">
    <citation type="submission" date="2016-10" db="EMBL/GenBank/DDBJ databases">
        <authorList>
            <person name="de Groot N.N."/>
        </authorList>
    </citation>
    <scope>NUCLEOTIDE SEQUENCE [LARGE SCALE GENOMIC DNA]</scope>
    <source>
        <strain evidence="4 5">DSM 25186</strain>
    </source>
</reference>
<dbReference type="InterPro" id="IPR011250">
    <property type="entry name" value="OMP/PagP_B-barrel"/>
</dbReference>
<keyword evidence="1 2" id="KW-0732">Signal</keyword>
<organism evidence="4 5">
    <name type="scientific">Catalinimonas alkaloidigena</name>
    <dbReference type="NCBI Taxonomy" id="1075417"/>
    <lineage>
        <taxon>Bacteria</taxon>
        <taxon>Pseudomonadati</taxon>
        <taxon>Bacteroidota</taxon>
        <taxon>Cytophagia</taxon>
        <taxon>Cytophagales</taxon>
        <taxon>Catalimonadaceae</taxon>
        <taxon>Catalinimonas</taxon>
    </lineage>
</organism>
<dbReference type="STRING" id="1075417.SAMN05421823_101502"/>